<dbReference type="RefSeq" id="WP_160365519.1">
    <property type="nucleotide sequence ID" value="NZ_JACEIB010000025.1"/>
</dbReference>
<evidence type="ECO:0008006" key="4">
    <source>
        <dbReference type="Google" id="ProtNLM"/>
    </source>
</evidence>
<organism evidence="2 3">
    <name type="scientific">Sphingomonas chungangi</name>
    <dbReference type="NCBI Taxonomy" id="2683589"/>
    <lineage>
        <taxon>Bacteria</taxon>
        <taxon>Pseudomonadati</taxon>
        <taxon>Pseudomonadota</taxon>
        <taxon>Alphaproteobacteria</taxon>
        <taxon>Sphingomonadales</taxon>
        <taxon>Sphingomonadaceae</taxon>
        <taxon>Sphingomonas</taxon>
    </lineage>
</organism>
<evidence type="ECO:0000313" key="3">
    <source>
        <dbReference type="Proteomes" id="UP000570166"/>
    </source>
</evidence>
<evidence type="ECO:0000313" key="2">
    <source>
        <dbReference type="EMBL" id="MBA2935449.1"/>
    </source>
</evidence>
<sequence>MLSKLFLDHPADVGETYTEHAREASSYGFAMIAAGVACLVHAAVPALFKSKGSETIRTLNDRLVRKRGAKRDATIETRHGGWVI</sequence>
<protein>
    <recommendedName>
        <fullName evidence="4">Capsule biosynthesis protein</fullName>
    </recommendedName>
</protein>
<name>A0A838LA44_9SPHN</name>
<proteinExistence type="predicted"/>
<dbReference type="InterPro" id="IPR045936">
    <property type="entry name" value="DUF6356"/>
</dbReference>
<keyword evidence="3" id="KW-1185">Reference proteome</keyword>
<comment type="caution">
    <text evidence="2">The sequence shown here is derived from an EMBL/GenBank/DDBJ whole genome shotgun (WGS) entry which is preliminary data.</text>
</comment>
<evidence type="ECO:0000256" key="1">
    <source>
        <dbReference type="SAM" id="Phobius"/>
    </source>
</evidence>
<dbReference type="AlphaFoldDB" id="A0A838LA44"/>
<keyword evidence="1" id="KW-0812">Transmembrane</keyword>
<keyword evidence="1" id="KW-1133">Transmembrane helix</keyword>
<accession>A0A838LA44</accession>
<reference evidence="2 3" key="1">
    <citation type="submission" date="2020-07" db="EMBL/GenBank/DDBJ databases">
        <authorList>
            <person name="Sun Q."/>
        </authorList>
    </citation>
    <scope>NUCLEOTIDE SEQUENCE [LARGE SCALE GENOMIC DNA]</scope>
    <source>
        <strain evidence="2 3">CGMCC 1.13654</strain>
    </source>
</reference>
<dbReference type="EMBL" id="JACEIB010000025">
    <property type="protein sequence ID" value="MBA2935449.1"/>
    <property type="molecule type" value="Genomic_DNA"/>
</dbReference>
<dbReference type="Pfam" id="PF19883">
    <property type="entry name" value="DUF6356"/>
    <property type="match status" value="1"/>
</dbReference>
<dbReference type="Proteomes" id="UP000570166">
    <property type="component" value="Unassembled WGS sequence"/>
</dbReference>
<gene>
    <name evidence="2" type="ORF">HZF05_15285</name>
</gene>
<feature type="transmembrane region" description="Helical" evidence="1">
    <location>
        <begin position="27"/>
        <end position="48"/>
    </location>
</feature>
<keyword evidence="1" id="KW-0472">Membrane</keyword>